<evidence type="ECO:0000313" key="2">
    <source>
        <dbReference type="Proteomes" id="UP001500218"/>
    </source>
</evidence>
<comment type="caution">
    <text evidence="1">The sequence shown here is derived from an EMBL/GenBank/DDBJ whole genome shotgun (WGS) entry which is preliminary data.</text>
</comment>
<sequence>MISPDDLAQRLERLTVERGEVLDEVTLAAQQAGASAVLLIGSLGRGGGDAFSDLDLICVPAPHFTGVDLGALFGQRVVGEVVAPRNAPVGGAYEGLCLGIAGAVCWLDWYTWPQATAAIPADARALFDTVGLPRSDLTFIPLINRHSDPAAPAHPPGPATTLLRVAVAAKYLARGDRLRLTSKLPDTAERPLNRVHELLHAQLAAIDAPELVAAVTGTAALVDLAAAQYASMTEGTRP</sequence>
<evidence type="ECO:0000313" key="1">
    <source>
        <dbReference type="EMBL" id="GAA1801408.1"/>
    </source>
</evidence>
<name>A0ABN2LWK6_9ACTN</name>
<evidence type="ECO:0008006" key="3">
    <source>
        <dbReference type="Google" id="ProtNLM"/>
    </source>
</evidence>
<dbReference type="Proteomes" id="UP001500218">
    <property type="component" value="Unassembled WGS sequence"/>
</dbReference>
<dbReference type="EMBL" id="BAAALT010000059">
    <property type="protein sequence ID" value="GAA1801408.1"/>
    <property type="molecule type" value="Genomic_DNA"/>
</dbReference>
<organism evidence="1 2">
    <name type="scientific">Luedemannella flava</name>
    <dbReference type="NCBI Taxonomy" id="349316"/>
    <lineage>
        <taxon>Bacteria</taxon>
        <taxon>Bacillati</taxon>
        <taxon>Actinomycetota</taxon>
        <taxon>Actinomycetes</taxon>
        <taxon>Micromonosporales</taxon>
        <taxon>Micromonosporaceae</taxon>
        <taxon>Luedemannella</taxon>
    </lineage>
</organism>
<proteinExistence type="predicted"/>
<dbReference type="InterPro" id="IPR043519">
    <property type="entry name" value="NT_sf"/>
</dbReference>
<reference evidence="1 2" key="1">
    <citation type="journal article" date="2019" name="Int. J. Syst. Evol. Microbiol.">
        <title>The Global Catalogue of Microorganisms (GCM) 10K type strain sequencing project: providing services to taxonomists for standard genome sequencing and annotation.</title>
        <authorList>
            <consortium name="The Broad Institute Genomics Platform"/>
            <consortium name="The Broad Institute Genome Sequencing Center for Infectious Disease"/>
            <person name="Wu L."/>
            <person name="Ma J."/>
        </authorList>
    </citation>
    <scope>NUCLEOTIDE SEQUENCE [LARGE SCALE GENOMIC DNA]</scope>
    <source>
        <strain evidence="1 2">JCM 13250</strain>
    </source>
</reference>
<dbReference type="RefSeq" id="WP_344129568.1">
    <property type="nucleotide sequence ID" value="NZ_BAAALT010000059.1"/>
</dbReference>
<accession>A0ABN2LWK6</accession>
<keyword evidence="2" id="KW-1185">Reference proteome</keyword>
<dbReference type="SUPFAM" id="SSF81301">
    <property type="entry name" value="Nucleotidyltransferase"/>
    <property type="match status" value="1"/>
</dbReference>
<protein>
    <recommendedName>
        <fullName evidence="3">Polymerase nucleotidyl transferase domain-containing protein</fullName>
    </recommendedName>
</protein>
<dbReference type="Gene3D" id="3.30.460.10">
    <property type="entry name" value="Beta Polymerase, domain 2"/>
    <property type="match status" value="1"/>
</dbReference>
<gene>
    <name evidence="1" type="ORF">GCM10009682_24110</name>
</gene>